<keyword evidence="3" id="KW-1185">Reference proteome</keyword>
<keyword evidence="1" id="KW-1133">Transmembrane helix</keyword>
<evidence type="ECO:0000256" key="1">
    <source>
        <dbReference type="SAM" id="Phobius"/>
    </source>
</evidence>
<sequence>MNLRTILITAALLIWALCAWFIGDRIANTIEFRVNNFAIYPGAGTIQRNAEGYFYHVLPNNTARQIYPTLAPPTYFEQCAECRLVREDQLSATNDFCATAARTTLPDISFEVPCATGITLNDGPLVIASLVFGLPILLVLIIIGARRGVFKPREIRRDVGRSRYDVR</sequence>
<dbReference type="AlphaFoldDB" id="A0A363UNP9"/>
<dbReference type="RefSeq" id="WP_109719156.1">
    <property type="nucleotide sequence ID" value="NZ_QEQK01000003.1"/>
</dbReference>
<evidence type="ECO:0000313" key="3">
    <source>
        <dbReference type="Proteomes" id="UP000251800"/>
    </source>
</evidence>
<name>A0A363UNP9_9GAMM</name>
<reference evidence="2 3" key="1">
    <citation type="submission" date="2018-05" db="EMBL/GenBank/DDBJ databases">
        <title>Abyssibacter profundi OUC007T gen. nov., sp. nov, a marine bacterium isolated from seawater of the Mariana Trench.</title>
        <authorList>
            <person name="Zhou S."/>
        </authorList>
    </citation>
    <scope>NUCLEOTIDE SEQUENCE [LARGE SCALE GENOMIC DNA]</scope>
    <source>
        <strain evidence="2 3">OUC007</strain>
    </source>
</reference>
<keyword evidence="1" id="KW-0812">Transmembrane</keyword>
<dbReference type="Proteomes" id="UP000251800">
    <property type="component" value="Unassembled WGS sequence"/>
</dbReference>
<feature type="transmembrane region" description="Helical" evidence="1">
    <location>
        <begin position="125"/>
        <end position="145"/>
    </location>
</feature>
<proteinExistence type="predicted"/>
<organism evidence="2 3">
    <name type="scientific">Abyssibacter profundi</name>
    <dbReference type="NCBI Taxonomy" id="2182787"/>
    <lineage>
        <taxon>Bacteria</taxon>
        <taxon>Pseudomonadati</taxon>
        <taxon>Pseudomonadota</taxon>
        <taxon>Gammaproteobacteria</taxon>
        <taxon>Chromatiales</taxon>
        <taxon>Oceanococcaceae</taxon>
        <taxon>Abyssibacter</taxon>
    </lineage>
</organism>
<evidence type="ECO:0000313" key="2">
    <source>
        <dbReference type="EMBL" id="PWN57076.1"/>
    </source>
</evidence>
<gene>
    <name evidence="2" type="ORF">DEH80_03845</name>
</gene>
<comment type="caution">
    <text evidence="2">The sequence shown here is derived from an EMBL/GenBank/DDBJ whole genome shotgun (WGS) entry which is preliminary data.</text>
</comment>
<keyword evidence="1" id="KW-0472">Membrane</keyword>
<dbReference type="EMBL" id="QEQK01000003">
    <property type="protein sequence ID" value="PWN57076.1"/>
    <property type="molecule type" value="Genomic_DNA"/>
</dbReference>
<dbReference type="OrthoDB" id="7064162at2"/>
<accession>A0A363UNP9</accession>
<protein>
    <submittedName>
        <fullName evidence="2">Uncharacterized protein</fullName>
    </submittedName>
</protein>